<proteinExistence type="predicted"/>
<comment type="pathway">
    <text evidence="2">Amino-acid biosynthesis; L-histidine biosynthesis; L-histidine from 5-phospho-alpha-D-ribose 1-diphosphate: step 2/9.</text>
</comment>
<dbReference type="EMBL" id="UINC01004245">
    <property type="protein sequence ID" value="SVA12922.1"/>
    <property type="molecule type" value="Genomic_DNA"/>
</dbReference>
<dbReference type="Pfam" id="PF01503">
    <property type="entry name" value="PRA-PH"/>
    <property type="match status" value="1"/>
</dbReference>
<keyword evidence="7" id="KW-0067">ATP-binding</keyword>
<dbReference type="InterPro" id="IPR008179">
    <property type="entry name" value="HisE"/>
</dbReference>
<dbReference type="CDD" id="cd11534">
    <property type="entry name" value="NTP-PPase_HisIE_like"/>
    <property type="match status" value="1"/>
</dbReference>
<dbReference type="PANTHER" id="PTHR42945">
    <property type="entry name" value="HISTIDINE BIOSYNTHESIS BIFUNCTIONAL PROTEIN"/>
    <property type="match status" value="1"/>
</dbReference>
<evidence type="ECO:0000313" key="9">
    <source>
        <dbReference type="EMBL" id="SVA12922.1"/>
    </source>
</evidence>
<dbReference type="UniPathway" id="UPA00031">
    <property type="reaction ID" value="UER00007"/>
</dbReference>
<name>A0A381T9Q9_9ZZZZ</name>
<dbReference type="EC" id="3.6.1.31" evidence="3"/>
<organism evidence="9">
    <name type="scientific">marine metagenome</name>
    <dbReference type="NCBI Taxonomy" id="408172"/>
    <lineage>
        <taxon>unclassified sequences</taxon>
        <taxon>metagenomes</taxon>
        <taxon>ecological metagenomes</taxon>
    </lineage>
</organism>
<dbReference type="GO" id="GO:0005524">
    <property type="term" value="F:ATP binding"/>
    <property type="evidence" value="ECO:0007669"/>
    <property type="project" value="UniProtKB-KW"/>
</dbReference>
<dbReference type="GO" id="GO:0004636">
    <property type="term" value="F:phosphoribosyl-ATP diphosphatase activity"/>
    <property type="evidence" value="ECO:0007669"/>
    <property type="project" value="UniProtKB-EC"/>
</dbReference>
<dbReference type="NCBIfam" id="TIGR03188">
    <property type="entry name" value="histidine_hisI"/>
    <property type="match status" value="1"/>
</dbReference>
<dbReference type="PANTHER" id="PTHR42945:SF1">
    <property type="entry name" value="HISTIDINE BIOSYNTHESIS BIFUNCTIONAL PROTEIN HIS7"/>
    <property type="match status" value="1"/>
</dbReference>
<gene>
    <name evidence="9" type="ORF">METZ01_LOCUS65776</name>
</gene>
<comment type="catalytic activity">
    <reaction evidence="1">
        <text>1-(5-phospho-beta-D-ribosyl)-ATP + H2O = 1-(5-phospho-beta-D-ribosyl)-5'-AMP + diphosphate + H(+)</text>
        <dbReference type="Rhea" id="RHEA:22828"/>
        <dbReference type="ChEBI" id="CHEBI:15377"/>
        <dbReference type="ChEBI" id="CHEBI:15378"/>
        <dbReference type="ChEBI" id="CHEBI:33019"/>
        <dbReference type="ChEBI" id="CHEBI:59457"/>
        <dbReference type="ChEBI" id="CHEBI:73183"/>
        <dbReference type="EC" id="3.6.1.31"/>
    </reaction>
</comment>
<sequence>MEDIIDKRMVDQSEMSYTVDILNKGVGQVAKKLLEESSELAFASVEQKSTADIVHEAADLIFHFLIMLKATGLTLNDVSEELESRHKN</sequence>
<dbReference type="GO" id="GO:0000105">
    <property type="term" value="P:L-histidine biosynthetic process"/>
    <property type="evidence" value="ECO:0007669"/>
    <property type="project" value="UniProtKB-UniPathway"/>
</dbReference>
<dbReference type="SUPFAM" id="SSF101386">
    <property type="entry name" value="all-alpha NTP pyrophosphatases"/>
    <property type="match status" value="1"/>
</dbReference>
<evidence type="ECO:0000256" key="4">
    <source>
        <dbReference type="ARBA" id="ARBA00022605"/>
    </source>
</evidence>
<evidence type="ECO:0000256" key="8">
    <source>
        <dbReference type="ARBA" id="ARBA00023102"/>
    </source>
</evidence>
<keyword evidence="8" id="KW-0368">Histidine biosynthesis</keyword>
<evidence type="ECO:0000256" key="6">
    <source>
        <dbReference type="ARBA" id="ARBA00022801"/>
    </source>
</evidence>
<dbReference type="InterPro" id="IPR021130">
    <property type="entry name" value="PRib-ATP_PPHydrolase-like"/>
</dbReference>
<keyword evidence="4" id="KW-0028">Amino-acid biosynthesis</keyword>
<evidence type="ECO:0000256" key="3">
    <source>
        <dbReference type="ARBA" id="ARBA00012414"/>
    </source>
</evidence>
<dbReference type="Gene3D" id="1.10.287.1080">
    <property type="entry name" value="MazG-like"/>
    <property type="match status" value="1"/>
</dbReference>
<keyword evidence="6" id="KW-0378">Hydrolase</keyword>
<accession>A0A381T9Q9</accession>
<evidence type="ECO:0000256" key="1">
    <source>
        <dbReference type="ARBA" id="ARBA00001460"/>
    </source>
</evidence>
<evidence type="ECO:0000256" key="5">
    <source>
        <dbReference type="ARBA" id="ARBA00022741"/>
    </source>
</evidence>
<evidence type="ECO:0000256" key="7">
    <source>
        <dbReference type="ARBA" id="ARBA00022840"/>
    </source>
</evidence>
<dbReference type="AlphaFoldDB" id="A0A381T9Q9"/>
<protein>
    <recommendedName>
        <fullName evidence="3">phosphoribosyl-ATP diphosphatase</fullName>
        <ecNumber evidence="3">3.6.1.31</ecNumber>
    </recommendedName>
</protein>
<reference evidence="9" key="1">
    <citation type="submission" date="2018-05" db="EMBL/GenBank/DDBJ databases">
        <authorList>
            <person name="Lanie J.A."/>
            <person name="Ng W.-L."/>
            <person name="Kazmierczak K.M."/>
            <person name="Andrzejewski T.M."/>
            <person name="Davidsen T.M."/>
            <person name="Wayne K.J."/>
            <person name="Tettelin H."/>
            <person name="Glass J.I."/>
            <person name="Rusch D."/>
            <person name="Podicherti R."/>
            <person name="Tsui H.-C.T."/>
            <person name="Winkler M.E."/>
        </authorList>
    </citation>
    <scope>NUCLEOTIDE SEQUENCE</scope>
</reference>
<evidence type="ECO:0000256" key="2">
    <source>
        <dbReference type="ARBA" id="ARBA00005204"/>
    </source>
</evidence>
<keyword evidence="5" id="KW-0547">Nucleotide-binding</keyword>